<comment type="caution">
    <text evidence="2">The sequence shown here is derived from an EMBL/GenBank/DDBJ whole genome shotgun (WGS) entry which is preliminary data.</text>
</comment>
<organism evidence="2 3">
    <name type="scientific">Chlamydomonas eustigma</name>
    <dbReference type="NCBI Taxonomy" id="1157962"/>
    <lineage>
        <taxon>Eukaryota</taxon>
        <taxon>Viridiplantae</taxon>
        <taxon>Chlorophyta</taxon>
        <taxon>core chlorophytes</taxon>
        <taxon>Chlorophyceae</taxon>
        <taxon>CS clade</taxon>
        <taxon>Chlamydomonadales</taxon>
        <taxon>Chlamydomonadaceae</taxon>
        <taxon>Chlamydomonas</taxon>
    </lineage>
</organism>
<reference evidence="2 3" key="1">
    <citation type="submission" date="2017-08" db="EMBL/GenBank/DDBJ databases">
        <title>Acidophilic green algal genome provides insights into adaptation to an acidic environment.</title>
        <authorList>
            <person name="Hirooka S."/>
            <person name="Hirose Y."/>
            <person name="Kanesaki Y."/>
            <person name="Higuchi S."/>
            <person name="Fujiwara T."/>
            <person name="Onuma R."/>
            <person name="Era A."/>
            <person name="Ohbayashi R."/>
            <person name="Uzuka A."/>
            <person name="Nozaki H."/>
            <person name="Yoshikawa H."/>
            <person name="Miyagishima S.Y."/>
        </authorList>
    </citation>
    <scope>NUCLEOTIDE SEQUENCE [LARGE SCALE GENOMIC DNA]</scope>
    <source>
        <strain evidence="2 3">NIES-2499</strain>
    </source>
</reference>
<evidence type="ECO:0000313" key="2">
    <source>
        <dbReference type="EMBL" id="GAX81619.1"/>
    </source>
</evidence>
<gene>
    <name evidence="2" type="ORF">CEUSTIGMA_g9047.t1</name>
</gene>
<evidence type="ECO:0000256" key="1">
    <source>
        <dbReference type="SAM" id="MobiDB-lite"/>
    </source>
</evidence>
<name>A0A250XFD5_9CHLO</name>
<evidence type="ECO:0000313" key="3">
    <source>
        <dbReference type="Proteomes" id="UP000232323"/>
    </source>
</evidence>
<feature type="region of interest" description="Disordered" evidence="1">
    <location>
        <begin position="82"/>
        <end position="109"/>
    </location>
</feature>
<sequence length="109" mass="11587">MSLSSLAARPIVEGVNGVVVAKGAKDALFKKLQSRGRKWFDSGEYFLAKEGLSVNDLIPGGAPVQELLPKLAPTARVERGASTLHRQLISPHGNSGYPLSRGVPSTSDY</sequence>
<dbReference type="AlphaFoldDB" id="A0A250XFD5"/>
<dbReference type="Proteomes" id="UP000232323">
    <property type="component" value="Unassembled WGS sequence"/>
</dbReference>
<protein>
    <submittedName>
        <fullName evidence="2">Uncharacterized protein</fullName>
    </submittedName>
</protein>
<dbReference type="EMBL" id="BEGY01000068">
    <property type="protein sequence ID" value="GAX81619.1"/>
    <property type="molecule type" value="Genomic_DNA"/>
</dbReference>
<dbReference type="OrthoDB" id="5949865at2759"/>
<accession>A0A250XFD5</accession>
<proteinExistence type="predicted"/>
<keyword evidence="3" id="KW-1185">Reference proteome</keyword>